<keyword evidence="2" id="KW-1185">Reference proteome</keyword>
<accession>A0A1H0TG71</accession>
<dbReference type="GO" id="GO:0016791">
    <property type="term" value="F:phosphatase activity"/>
    <property type="evidence" value="ECO:0007669"/>
    <property type="project" value="TreeGrafter"/>
</dbReference>
<dbReference type="EMBL" id="FNJU01000003">
    <property type="protein sequence ID" value="SDP52835.1"/>
    <property type="molecule type" value="Genomic_DNA"/>
</dbReference>
<evidence type="ECO:0000313" key="2">
    <source>
        <dbReference type="Proteomes" id="UP000199159"/>
    </source>
</evidence>
<dbReference type="SMART" id="SM00855">
    <property type="entry name" value="PGAM"/>
    <property type="match status" value="1"/>
</dbReference>
<proteinExistence type="predicted"/>
<name>A0A1H0TG71_9BACI</name>
<dbReference type="Proteomes" id="UP000199159">
    <property type="component" value="Unassembled WGS sequence"/>
</dbReference>
<organism evidence="1 2">
    <name type="scientific">Litchfieldia salsa</name>
    <dbReference type="NCBI Taxonomy" id="930152"/>
    <lineage>
        <taxon>Bacteria</taxon>
        <taxon>Bacillati</taxon>
        <taxon>Bacillota</taxon>
        <taxon>Bacilli</taxon>
        <taxon>Bacillales</taxon>
        <taxon>Bacillaceae</taxon>
        <taxon>Litchfieldia</taxon>
    </lineage>
</organism>
<protein>
    <submittedName>
        <fullName evidence="1">Probable phosphoglycerate mutase</fullName>
    </submittedName>
</protein>
<dbReference type="AlphaFoldDB" id="A0A1H0TG71"/>
<sequence>MQIAVIRHLPTEWNQKGVLQGSRNIPILPLTSENQYEIDQNRKKLSQVEPADIVLTSSLIRTQETAENYGYTSFKIEPLLDELNFGEYEGVPKSTLLNDYPVLWTEEPKKLTLGESLIDFEKRVLRFIEVYNDYSNVIVFGHGSWIRALISIKTVGSINSMNKVKVKNNDLILLDFPPLR</sequence>
<gene>
    <name evidence="1" type="ORF">SAMN05216565_103494</name>
</gene>
<dbReference type="OrthoDB" id="9782128at2"/>
<reference evidence="2" key="1">
    <citation type="submission" date="2016-10" db="EMBL/GenBank/DDBJ databases">
        <authorList>
            <person name="Varghese N."/>
            <person name="Submissions S."/>
        </authorList>
    </citation>
    <scope>NUCLEOTIDE SEQUENCE [LARGE SCALE GENOMIC DNA]</scope>
    <source>
        <strain evidence="2">IBRC-M10078</strain>
    </source>
</reference>
<dbReference type="GO" id="GO:0005737">
    <property type="term" value="C:cytoplasm"/>
    <property type="evidence" value="ECO:0007669"/>
    <property type="project" value="TreeGrafter"/>
</dbReference>
<dbReference type="RefSeq" id="WP_090852595.1">
    <property type="nucleotide sequence ID" value="NZ_FNJU01000003.1"/>
</dbReference>
<dbReference type="Pfam" id="PF00300">
    <property type="entry name" value="His_Phos_1"/>
    <property type="match status" value="1"/>
</dbReference>
<evidence type="ECO:0000313" key="1">
    <source>
        <dbReference type="EMBL" id="SDP52835.1"/>
    </source>
</evidence>
<dbReference type="PANTHER" id="PTHR48100">
    <property type="entry name" value="BROAD-SPECIFICITY PHOSPHATASE YOR283W-RELATED"/>
    <property type="match status" value="1"/>
</dbReference>
<dbReference type="CDD" id="cd07067">
    <property type="entry name" value="HP_PGM_like"/>
    <property type="match status" value="1"/>
</dbReference>
<dbReference type="InterPro" id="IPR013078">
    <property type="entry name" value="His_Pase_superF_clade-1"/>
</dbReference>
<dbReference type="PANTHER" id="PTHR48100:SF1">
    <property type="entry name" value="HISTIDINE PHOSPHATASE FAMILY PROTEIN-RELATED"/>
    <property type="match status" value="1"/>
</dbReference>
<dbReference type="SUPFAM" id="SSF53254">
    <property type="entry name" value="Phosphoglycerate mutase-like"/>
    <property type="match status" value="1"/>
</dbReference>
<dbReference type="STRING" id="930152.SAMN05216565_103494"/>
<dbReference type="Gene3D" id="3.40.50.1240">
    <property type="entry name" value="Phosphoglycerate mutase-like"/>
    <property type="match status" value="1"/>
</dbReference>
<dbReference type="InterPro" id="IPR050275">
    <property type="entry name" value="PGM_Phosphatase"/>
</dbReference>
<dbReference type="InterPro" id="IPR029033">
    <property type="entry name" value="His_PPase_superfam"/>
</dbReference>